<evidence type="ECO:0000313" key="2">
    <source>
        <dbReference type="Proteomes" id="UP001162060"/>
    </source>
</evidence>
<dbReference type="SUPFAM" id="SSF53756">
    <property type="entry name" value="UDP-Glycosyltransferase/glycogen phosphorylase"/>
    <property type="match status" value="1"/>
</dbReference>
<dbReference type="AlphaFoldDB" id="A0AAV1TB57"/>
<organism evidence="1 2">
    <name type="scientific">Peronospora matthiolae</name>
    <dbReference type="NCBI Taxonomy" id="2874970"/>
    <lineage>
        <taxon>Eukaryota</taxon>
        <taxon>Sar</taxon>
        <taxon>Stramenopiles</taxon>
        <taxon>Oomycota</taxon>
        <taxon>Peronosporomycetes</taxon>
        <taxon>Peronosporales</taxon>
        <taxon>Peronosporaceae</taxon>
        <taxon>Peronospora</taxon>
    </lineage>
</organism>
<dbReference type="Proteomes" id="UP001162060">
    <property type="component" value="Unassembled WGS sequence"/>
</dbReference>
<evidence type="ECO:0008006" key="3">
    <source>
        <dbReference type="Google" id="ProtNLM"/>
    </source>
</evidence>
<dbReference type="Pfam" id="PF13692">
    <property type="entry name" value="Glyco_trans_1_4"/>
    <property type="match status" value="1"/>
</dbReference>
<proteinExistence type="predicted"/>
<comment type="caution">
    <text evidence="1">The sequence shown here is derived from an EMBL/GenBank/DDBJ whole genome shotgun (WGS) entry which is preliminary data.</text>
</comment>
<gene>
    <name evidence="1" type="ORF">PM001_LOCUS3812</name>
</gene>
<protein>
    <recommendedName>
        <fullName evidence="3">Glycosyl transferase family 1 domain-containing protein</fullName>
    </recommendedName>
</protein>
<sequence length="506" mass="56949">MKLPRRSQRPLSRRSRLLIALAAFVVLGWITLVLQMMPLFGYFPESGSQRDVGNVLRVQTFEEAKVSRKEVLEADRLHLSLLHENCVQDPSASLPWTFGSPGYQLPNATASNPEVLMHQDDPDILAKLRQCPDVDIFLPVGIHGNGYCEDAVAYVKYLKSRLLLQWTLEVKLFDPDLGREVDYFDLCPKTPVIFFNHYWDGVPSMPRWPKDKPIYVMPNIEMFEMTANDYWKVTAVLCKTEVCYDRVTRWYEQEGNPLDTRVFYTKHTSSDQADFARKRLGEEAIAPKDFSTIKFIHTAGTSNLKGTRQLVECWVSEPDLPPLDVYIDTGAFNATINDGLRKSMQHSRSPLNVNVGMIERSAFTKLTAEAAFFMCPSVSEGYGHYINQARAAGAVVITTDLPPMNELIVSSRTGFLIPVERREESRQIMGGAYKEAHGLKSVDGLVGSFGGPEVCKAVQEMVKSTTAEQRAAIGANARRAYNADTFFFASAMEEVLEFARRGMDVN</sequence>
<reference evidence="1" key="1">
    <citation type="submission" date="2024-01" db="EMBL/GenBank/DDBJ databases">
        <authorList>
            <person name="Webb A."/>
        </authorList>
    </citation>
    <scope>NUCLEOTIDE SEQUENCE</scope>
    <source>
        <strain evidence="1">Pm1</strain>
    </source>
</reference>
<dbReference type="Gene3D" id="3.40.50.2000">
    <property type="entry name" value="Glycogen Phosphorylase B"/>
    <property type="match status" value="1"/>
</dbReference>
<name>A0AAV1TB57_9STRA</name>
<evidence type="ECO:0000313" key="1">
    <source>
        <dbReference type="EMBL" id="CAK7908853.1"/>
    </source>
</evidence>
<dbReference type="EMBL" id="CAKLBY020000035">
    <property type="protein sequence ID" value="CAK7908853.1"/>
    <property type="molecule type" value="Genomic_DNA"/>
</dbReference>
<accession>A0AAV1TB57</accession>